<proteinExistence type="predicted"/>
<dbReference type="GO" id="GO:0007033">
    <property type="term" value="P:vacuole organization"/>
    <property type="evidence" value="ECO:0007669"/>
    <property type="project" value="EnsemblFungi"/>
</dbReference>
<evidence type="ECO:0000256" key="1">
    <source>
        <dbReference type="ARBA" id="ARBA00004141"/>
    </source>
</evidence>
<organism evidence="6 7">
    <name type="scientific">Kuraishia capsulata CBS 1993</name>
    <dbReference type="NCBI Taxonomy" id="1382522"/>
    <lineage>
        <taxon>Eukaryota</taxon>
        <taxon>Fungi</taxon>
        <taxon>Dikarya</taxon>
        <taxon>Ascomycota</taxon>
        <taxon>Saccharomycotina</taxon>
        <taxon>Pichiomycetes</taxon>
        <taxon>Pichiales</taxon>
        <taxon>Pichiaceae</taxon>
        <taxon>Kuraishia</taxon>
    </lineage>
</organism>
<dbReference type="EMBL" id="HG793128">
    <property type="protein sequence ID" value="CDK27935.1"/>
    <property type="molecule type" value="Genomic_DNA"/>
</dbReference>
<evidence type="ECO:0000256" key="4">
    <source>
        <dbReference type="ARBA" id="ARBA00023136"/>
    </source>
</evidence>
<dbReference type="GO" id="GO:0005774">
    <property type="term" value="C:vacuolar membrane"/>
    <property type="evidence" value="ECO:0007669"/>
    <property type="project" value="EnsemblFungi"/>
</dbReference>
<evidence type="ECO:0000256" key="5">
    <source>
        <dbReference type="SAM" id="Phobius"/>
    </source>
</evidence>
<dbReference type="Pfam" id="PF03619">
    <property type="entry name" value="Solute_trans_a"/>
    <property type="match status" value="1"/>
</dbReference>
<feature type="transmembrane region" description="Helical" evidence="5">
    <location>
        <begin position="6"/>
        <end position="28"/>
    </location>
</feature>
<keyword evidence="2 5" id="KW-0812">Transmembrane</keyword>
<protein>
    <recommendedName>
        <fullName evidence="8">DUF300 domain protein</fullName>
    </recommendedName>
</protein>
<feature type="transmembrane region" description="Helical" evidence="5">
    <location>
        <begin position="77"/>
        <end position="95"/>
    </location>
</feature>
<dbReference type="AlphaFoldDB" id="W6MWV7"/>
<keyword evidence="4 5" id="KW-0472">Membrane</keyword>
<evidence type="ECO:0000256" key="3">
    <source>
        <dbReference type="ARBA" id="ARBA00022989"/>
    </source>
</evidence>
<feature type="transmembrane region" description="Helical" evidence="5">
    <location>
        <begin position="215"/>
        <end position="235"/>
    </location>
</feature>
<evidence type="ECO:0000313" key="7">
    <source>
        <dbReference type="Proteomes" id="UP000019384"/>
    </source>
</evidence>
<feature type="transmembrane region" description="Helical" evidence="5">
    <location>
        <begin position="138"/>
        <end position="159"/>
    </location>
</feature>
<dbReference type="OrthoDB" id="5348404at2759"/>
<keyword evidence="7" id="KW-1185">Reference proteome</keyword>
<sequence>MSLLLPTWVIIICGISSMVSVLLSVYTISSHLRNYRKPFEQRLTVRILVVVPLFAISCFLNITSETLSKAVEPIREVYEAFVIYTFFGLLTRMLGGERRIVITASGREPVAHPSFVGWVLAPLDISDPRSFLVLKRGILQYVWIKPILCVIIGVAQITGYYDTNDTSPFGVYVWVTLVYNLSVSISLYCLAMFWKCLYTDLKPFGPWGKFLCVKMIIFASYWQGIVLAILGRAGVMKDSATAVQNALLCVEMVPFALGHRYSFPYTAFGIRSMPDCARMQTWYAFKDWISPGDLVHDFRKTLDGNQYGYRDFDSIEAVIAHPQSRSRINRIGQGMRYSEGGAKKYWLPQAVPDGDSRRFSFASSKASLRPLYPDSIASLEEEPDERDPELAPDQLARDEKLYRYARSHLPYGDSHYRVVVDKDAYLHSRNFTEQRRLAHERQTLRGGGGAGEASYGSV</sequence>
<accession>W6MWV7</accession>
<keyword evidence="3 5" id="KW-1133">Transmembrane helix</keyword>
<evidence type="ECO:0000313" key="6">
    <source>
        <dbReference type="EMBL" id="CDK27935.1"/>
    </source>
</evidence>
<evidence type="ECO:0008006" key="8">
    <source>
        <dbReference type="Google" id="ProtNLM"/>
    </source>
</evidence>
<comment type="subcellular location">
    <subcellularLocation>
        <location evidence="1">Membrane</location>
        <topology evidence="1">Multi-pass membrane protein</topology>
    </subcellularLocation>
</comment>
<dbReference type="GO" id="GO:0044395">
    <property type="term" value="P:protein targeting to vacuolar membrane"/>
    <property type="evidence" value="ECO:0007669"/>
    <property type="project" value="EnsemblFungi"/>
</dbReference>
<gene>
    <name evidence="6" type="ORF">KUCA_T00003915001</name>
</gene>
<dbReference type="RefSeq" id="XP_022459927.1">
    <property type="nucleotide sequence ID" value="XM_022602378.1"/>
</dbReference>
<feature type="transmembrane region" description="Helical" evidence="5">
    <location>
        <begin position="43"/>
        <end position="62"/>
    </location>
</feature>
<name>W6MWV7_9ASCO</name>
<dbReference type="STRING" id="1382522.W6MWV7"/>
<dbReference type="Proteomes" id="UP000019384">
    <property type="component" value="Unassembled WGS sequence"/>
</dbReference>
<reference evidence="6" key="1">
    <citation type="submission" date="2013-12" db="EMBL/GenBank/DDBJ databases">
        <authorList>
            <person name="Genoscope - CEA"/>
        </authorList>
    </citation>
    <scope>NUCLEOTIDE SEQUENCE</scope>
    <source>
        <strain evidence="6">CBS 1993</strain>
    </source>
</reference>
<feature type="transmembrane region" description="Helical" evidence="5">
    <location>
        <begin position="171"/>
        <end position="194"/>
    </location>
</feature>
<reference evidence="6" key="2">
    <citation type="submission" date="2014-02" db="EMBL/GenBank/DDBJ databases">
        <title>Complete DNA sequence of /Kuraishia capsulata/ illustrates novel genomic features among budding yeasts (/Saccharomycotina/).</title>
        <authorList>
            <person name="Morales L."/>
            <person name="Noel B."/>
            <person name="Porcel B."/>
            <person name="Marcet-Houben M."/>
            <person name="Hullo M-F."/>
            <person name="Sacerdot C."/>
            <person name="Tekaia F."/>
            <person name="Leh-Louis V."/>
            <person name="Despons L."/>
            <person name="Khanna V."/>
            <person name="Aury J-M."/>
            <person name="Barbe V."/>
            <person name="Couloux A."/>
            <person name="Labadie K."/>
            <person name="Pelletier E."/>
            <person name="Souciet J-L."/>
            <person name="Boekhout T."/>
            <person name="Gabaldon T."/>
            <person name="Wincker P."/>
            <person name="Dujon B."/>
        </authorList>
    </citation>
    <scope>NUCLEOTIDE SEQUENCE</scope>
    <source>
        <strain evidence="6">CBS 1993</strain>
    </source>
</reference>
<dbReference type="HOGENOM" id="CLU_012923_4_0_1"/>
<evidence type="ECO:0000256" key="2">
    <source>
        <dbReference type="ARBA" id="ARBA00022692"/>
    </source>
</evidence>
<dbReference type="GeneID" id="34521315"/>
<dbReference type="InterPro" id="IPR005178">
    <property type="entry name" value="Ostalpha/TMEM184C"/>
</dbReference>
<dbReference type="SMART" id="SM01417">
    <property type="entry name" value="Solute_trans_a"/>
    <property type="match status" value="1"/>
</dbReference>
<dbReference type="PANTHER" id="PTHR23423">
    <property type="entry name" value="ORGANIC SOLUTE TRANSPORTER-RELATED"/>
    <property type="match status" value="1"/>
</dbReference>